<dbReference type="Pfam" id="PF00656">
    <property type="entry name" value="Peptidase_C14"/>
    <property type="match status" value="1"/>
</dbReference>
<dbReference type="PANTHER" id="PTHR48104">
    <property type="entry name" value="METACASPASE-4"/>
    <property type="match status" value="1"/>
</dbReference>
<sequence length="264" mass="28518">MARRALCIGINDYPGTDSDLSGCVNDAHDWGAMLQARGFTVSTLLDAQATRAAMHGAIETLVAAARSGDTVVLTYSGHGTWVEDEDGDEPDGRDEGLCPYDIGTAGPLLDDDLRALFDRRAAGVRLVLIADSCHSGSVHRGDDSALDAGGPRPRFMPPEVWMKAADLPQAPRASALTLIGGMRRAGGDLLLAGCRDEEFSWDTSFGGRPNGAFTFYALKTLREQKPGNYEQWHAAIRKYLPSTRLPQEPQIAGTRTVRKMPIFT</sequence>
<reference evidence="3" key="1">
    <citation type="journal article" date="2019" name="Int. J. Syst. Evol. Microbiol.">
        <title>The Global Catalogue of Microorganisms (GCM) 10K type strain sequencing project: providing services to taxonomists for standard genome sequencing and annotation.</title>
        <authorList>
            <consortium name="The Broad Institute Genomics Platform"/>
            <consortium name="The Broad Institute Genome Sequencing Center for Infectious Disease"/>
            <person name="Wu L."/>
            <person name="Ma J."/>
        </authorList>
    </citation>
    <scope>NUCLEOTIDE SEQUENCE [LARGE SCALE GENOMIC DNA]</scope>
    <source>
        <strain evidence="3">CCUG 48884</strain>
    </source>
</reference>
<organism evidence="2 3">
    <name type="scientific">Thauera mechernichensis</name>
    <dbReference type="NCBI Taxonomy" id="82788"/>
    <lineage>
        <taxon>Bacteria</taxon>
        <taxon>Pseudomonadati</taxon>
        <taxon>Pseudomonadota</taxon>
        <taxon>Betaproteobacteria</taxon>
        <taxon>Rhodocyclales</taxon>
        <taxon>Zoogloeaceae</taxon>
        <taxon>Thauera</taxon>
    </lineage>
</organism>
<keyword evidence="3" id="KW-1185">Reference proteome</keyword>
<dbReference type="InterPro" id="IPR029030">
    <property type="entry name" value="Caspase-like_dom_sf"/>
</dbReference>
<dbReference type="Gene3D" id="3.40.50.1460">
    <property type="match status" value="1"/>
</dbReference>
<dbReference type="Proteomes" id="UP001597158">
    <property type="component" value="Unassembled WGS sequence"/>
</dbReference>
<dbReference type="SUPFAM" id="SSF52129">
    <property type="entry name" value="Caspase-like"/>
    <property type="match status" value="1"/>
</dbReference>
<dbReference type="InterPro" id="IPR050452">
    <property type="entry name" value="Metacaspase"/>
</dbReference>
<proteinExistence type="predicted"/>
<gene>
    <name evidence="2" type="ORF">ACFQ4M_01225</name>
</gene>
<dbReference type="PANTHER" id="PTHR48104:SF30">
    <property type="entry name" value="METACASPASE-1"/>
    <property type="match status" value="1"/>
</dbReference>
<accession>A0ABW3W996</accession>
<dbReference type="InterPro" id="IPR011600">
    <property type="entry name" value="Pept_C14_caspase"/>
</dbReference>
<feature type="domain" description="Peptidase C14 caspase" evidence="1">
    <location>
        <begin position="3"/>
        <end position="254"/>
    </location>
</feature>
<evidence type="ECO:0000259" key="1">
    <source>
        <dbReference type="Pfam" id="PF00656"/>
    </source>
</evidence>
<name>A0ABW3W996_9RHOO</name>
<comment type="caution">
    <text evidence="2">The sequence shown here is derived from an EMBL/GenBank/DDBJ whole genome shotgun (WGS) entry which is preliminary data.</text>
</comment>
<dbReference type="EMBL" id="JBHTMC010000002">
    <property type="protein sequence ID" value="MFD1262182.1"/>
    <property type="molecule type" value="Genomic_DNA"/>
</dbReference>
<evidence type="ECO:0000313" key="2">
    <source>
        <dbReference type="EMBL" id="MFD1262182.1"/>
    </source>
</evidence>
<evidence type="ECO:0000313" key="3">
    <source>
        <dbReference type="Proteomes" id="UP001597158"/>
    </source>
</evidence>
<dbReference type="RefSeq" id="WP_277831726.1">
    <property type="nucleotide sequence ID" value="NZ_JARQZE010000003.1"/>
</dbReference>
<protein>
    <submittedName>
        <fullName evidence="2">Caspase domain-containing protein</fullName>
    </submittedName>
</protein>